<sequence length="38" mass="3863">ADRVEDSERRRGAAAAGRTRRGAGADAGGALVPRAERG</sequence>
<accession>A0A6J4N989</accession>
<gene>
    <name evidence="2" type="ORF">AVDCRST_MAG89-5403</name>
</gene>
<reference evidence="2" key="1">
    <citation type="submission" date="2020-02" db="EMBL/GenBank/DDBJ databases">
        <authorList>
            <person name="Meier V. D."/>
        </authorList>
    </citation>
    <scope>NUCLEOTIDE SEQUENCE</scope>
    <source>
        <strain evidence="2">AVDCRST_MAG89</strain>
    </source>
</reference>
<feature type="non-terminal residue" evidence="2">
    <location>
        <position position="38"/>
    </location>
</feature>
<feature type="compositionally biased region" description="Basic and acidic residues" evidence="1">
    <location>
        <begin position="1"/>
        <end position="11"/>
    </location>
</feature>
<dbReference type="AlphaFoldDB" id="A0A6J4N989"/>
<feature type="compositionally biased region" description="Low complexity" evidence="1">
    <location>
        <begin position="13"/>
        <end position="30"/>
    </location>
</feature>
<organism evidence="2">
    <name type="scientific">uncultured Gemmatimonadota bacterium</name>
    <dbReference type="NCBI Taxonomy" id="203437"/>
    <lineage>
        <taxon>Bacteria</taxon>
        <taxon>Pseudomonadati</taxon>
        <taxon>Gemmatimonadota</taxon>
        <taxon>environmental samples</taxon>
    </lineage>
</organism>
<evidence type="ECO:0000313" key="2">
    <source>
        <dbReference type="EMBL" id="CAA9381140.1"/>
    </source>
</evidence>
<name>A0A6J4N989_9BACT</name>
<feature type="region of interest" description="Disordered" evidence="1">
    <location>
        <begin position="1"/>
        <end position="38"/>
    </location>
</feature>
<feature type="non-terminal residue" evidence="2">
    <location>
        <position position="1"/>
    </location>
</feature>
<protein>
    <submittedName>
        <fullName evidence="2">Uncharacterized protein</fullName>
    </submittedName>
</protein>
<dbReference type="EMBL" id="CADCTV010001131">
    <property type="protein sequence ID" value="CAA9381140.1"/>
    <property type="molecule type" value="Genomic_DNA"/>
</dbReference>
<evidence type="ECO:0000256" key="1">
    <source>
        <dbReference type="SAM" id="MobiDB-lite"/>
    </source>
</evidence>
<proteinExistence type="predicted"/>